<accession>A0A1F7G7U8</accession>
<organism evidence="3 4">
    <name type="scientific">Candidatus Roizmanbacteria bacterium RIFCSPHIGHO2_01_FULL_39_12c</name>
    <dbReference type="NCBI Taxonomy" id="1802031"/>
    <lineage>
        <taxon>Bacteria</taxon>
        <taxon>Candidatus Roizmaniibacteriota</taxon>
    </lineage>
</organism>
<dbReference type="SUPFAM" id="SSF143011">
    <property type="entry name" value="RelE-like"/>
    <property type="match status" value="1"/>
</dbReference>
<dbReference type="Pfam" id="PF05016">
    <property type="entry name" value="ParE_toxin"/>
    <property type="match status" value="1"/>
</dbReference>
<evidence type="ECO:0008006" key="5">
    <source>
        <dbReference type="Google" id="ProtNLM"/>
    </source>
</evidence>
<dbReference type="AlphaFoldDB" id="A0A1F7G7U8"/>
<dbReference type="PANTHER" id="PTHR35601">
    <property type="entry name" value="TOXIN RELE"/>
    <property type="match status" value="1"/>
</dbReference>
<evidence type="ECO:0000256" key="2">
    <source>
        <dbReference type="ARBA" id="ARBA00022649"/>
    </source>
</evidence>
<dbReference type="EMBL" id="MFZG01000043">
    <property type="protein sequence ID" value="OGK15008.1"/>
    <property type="molecule type" value="Genomic_DNA"/>
</dbReference>
<dbReference type="PANTHER" id="PTHR35601:SF1">
    <property type="entry name" value="TOXIN RELE"/>
    <property type="match status" value="1"/>
</dbReference>
<comment type="similarity">
    <text evidence="1">Belongs to the RelE toxin family.</text>
</comment>
<evidence type="ECO:0000256" key="1">
    <source>
        <dbReference type="ARBA" id="ARBA00006226"/>
    </source>
</evidence>
<name>A0A1F7G7U8_9BACT</name>
<protein>
    <recommendedName>
        <fullName evidence="5">Addiction module toxin RelE</fullName>
    </recommendedName>
</protein>
<sequence>MSYKPLYTKSAFNDIKKLDTVTKKRIKKKIEALSLNPIVKAKRLVNPIIGTYRWRIGNFRVVFDLDGNKIIILRIGHRREIYK</sequence>
<dbReference type="InterPro" id="IPR035093">
    <property type="entry name" value="RelE/ParE_toxin_dom_sf"/>
</dbReference>
<dbReference type="InterPro" id="IPR007712">
    <property type="entry name" value="RelE/ParE_toxin"/>
</dbReference>
<keyword evidence="2" id="KW-1277">Toxin-antitoxin system</keyword>
<comment type="caution">
    <text evidence="3">The sequence shown here is derived from an EMBL/GenBank/DDBJ whole genome shotgun (WGS) entry which is preliminary data.</text>
</comment>
<gene>
    <name evidence="3" type="ORF">A2774_01165</name>
</gene>
<dbReference type="Gene3D" id="3.30.2310.20">
    <property type="entry name" value="RelE-like"/>
    <property type="match status" value="1"/>
</dbReference>
<evidence type="ECO:0000313" key="4">
    <source>
        <dbReference type="Proteomes" id="UP000177208"/>
    </source>
</evidence>
<reference evidence="3 4" key="1">
    <citation type="journal article" date="2016" name="Nat. Commun.">
        <title>Thousands of microbial genomes shed light on interconnected biogeochemical processes in an aquifer system.</title>
        <authorList>
            <person name="Anantharaman K."/>
            <person name="Brown C.T."/>
            <person name="Hug L.A."/>
            <person name="Sharon I."/>
            <person name="Castelle C.J."/>
            <person name="Probst A.J."/>
            <person name="Thomas B.C."/>
            <person name="Singh A."/>
            <person name="Wilkins M.J."/>
            <person name="Karaoz U."/>
            <person name="Brodie E.L."/>
            <person name="Williams K.H."/>
            <person name="Hubbard S.S."/>
            <person name="Banfield J.F."/>
        </authorList>
    </citation>
    <scope>NUCLEOTIDE SEQUENCE [LARGE SCALE GENOMIC DNA]</scope>
</reference>
<proteinExistence type="inferred from homology"/>
<evidence type="ECO:0000313" key="3">
    <source>
        <dbReference type="EMBL" id="OGK15008.1"/>
    </source>
</evidence>
<dbReference type="Proteomes" id="UP000177208">
    <property type="component" value="Unassembled WGS sequence"/>
</dbReference>